<evidence type="ECO:0000313" key="3">
    <source>
        <dbReference type="Proteomes" id="UP000782843"/>
    </source>
</evidence>
<dbReference type="EMBL" id="JAGQLG010000172">
    <property type="protein sequence ID" value="MCA9382584.1"/>
    <property type="molecule type" value="Genomic_DNA"/>
</dbReference>
<reference evidence="2" key="1">
    <citation type="submission" date="2020-04" db="EMBL/GenBank/DDBJ databases">
        <authorList>
            <person name="Zhang T."/>
        </authorList>
    </citation>
    <scope>NUCLEOTIDE SEQUENCE</scope>
    <source>
        <strain evidence="2">HKST-UBA10</strain>
    </source>
</reference>
<keyword evidence="1" id="KW-0812">Transmembrane</keyword>
<sequence length="86" mass="9775">MSTKVNPKNIVKKFPKDLSKQSLELEKKGWVAVERSDERVKLTKKPQMNIVTFVILLILGVVPALIYALYYATKTEDVIILALSEQ</sequence>
<name>A0A955L489_9BACT</name>
<protein>
    <submittedName>
        <fullName evidence="2">Uncharacterized protein</fullName>
    </submittedName>
</protein>
<reference evidence="2" key="2">
    <citation type="journal article" date="2021" name="Microbiome">
        <title>Successional dynamics and alternative stable states in a saline activated sludge microbial community over 9 years.</title>
        <authorList>
            <person name="Wang Y."/>
            <person name="Ye J."/>
            <person name="Ju F."/>
            <person name="Liu L."/>
            <person name="Boyd J.A."/>
            <person name="Deng Y."/>
            <person name="Parks D.H."/>
            <person name="Jiang X."/>
            <person name="Yin X."/>
            <person name="Woodcroft B.J."/>
            <person name="Tyson G.W."/>
            <person name="Hugenholtz P."/>
            <person name="Polz M.F."/>
            <person name="Zhang T."/>
        </authorList>
    </citation>
    <scope>NUCLEOTIDE SEQUENCE</scope>
    <source>
        <strain evidence="2">HKST-UBA10</strain>
    </source>
</reference>
<dbReference type="Proteomes" id="UP000782843">
    <property type="component" value="Unassembled WGS sequence"/>
</dbReference>
<proteinExistence type="predicted"/>
<comment type="caution">
    <text evidence="2">The sequence shown here is derived from an EMBL/GenBank/DDBJ whole genome shotgun (WGS) entry which is preliminary data.</text>
</comment>
<evidence type="ECO:0000313" key="2">
    <source>
        <dbReference type="EMBL" id="MCA9382584.1"/>
    </source>
</evidence>
<dbReference type="AlphaFoldDB" id="A0A955L489"/>
<evidence type="ECO:0000256" key="1">
    <source>
        <dbReference type="SAM" id="Phobius"/>
    </source>
</evidence>
<keyword evidence="1" id="KW-0472">Membrane</keyword>
<feature type="transmembrane region" description="Helical" evidence="1">
    <location>
        <begin position="50"/>
        <end position="72"/>
    </location>
</feature>
<keyword evidence="1" id="KW-1133">Transmembrane helix</keyword>
<organism evidence="2 3">
    <name type="scientific">Candidatus Dojkabacteria bacterium</name>
    <dbReference type="NCBI Taxonomy" id="2099670"/>
    <lineage>
        <taxon>Bacteria</taxon>
        <taxon>Candidatus Dojkabacteria</taxon>
    </lineage>
</organism>
<gene>
    <name evidence="2" type="ORF">KC660_04225</name>
</gene>
<accession>A0A955L489</accession>